<organism evidence="1 2">
    <name type="scientific">Helianthus annuus</name>
    <name type="common">Common sunflower</name>
    <dbReference type="NCBI Taxonomy" id="4232"/>
    <lineage>
        <taxon>Eukaryota</taxon>
        <taxon>Viridiplantae</taxon>
        <taxon>Streptophyta</taxon>
        <taxon>Embryophyta</taxon>
        <taxon>Tracheophyta</taxon>
        <taxon>Spermatophyta</taxon>
        <taxon>Magnoliopsida</taxon>
        <taxon>eudicotyledons</taxon>
        <taxon>Gunneridae</taxon>
        <taxon>Pentapetalae</taxon>
        <taxon>asterids</taxon>
        <taxon>campanulids</taxon>
        <taxon>Asterales</taxon>
        <taxon>Asteraceae</taxon>
        <taxon>Asteroideae</taxon>
        <taxon>Heliantheae alliance</taxon>
        <taxon>Heliantheae</taxon>
        <taxon>Helianthus</taxon>
    </lineage>
</organism>
<accession>A0A9K3N0G3</accession>
<comment type="caution">
    <text evidence="1">The sequence shown here is derived from an EMBL/GenBank/DDBJ whole genome shotgun (WGS) entry which is preliminary data.</text>
</comment>
<gene>
    <name evidence="1" type="ORF">HanXRQr2_Chr11g0495831</name>
</gene>
<dbReference type="EMBL" id="MNCJ02000326">
    <property type="protein sequence ID" value="KAF5782435.1"/>
    <property type="molecule type" value="Genomic_DNA"/>
</dbReference>
<evidence type="ECO:0000313" key="1">
    <source>
        <dbReference type="EMBL" id="KAF5782435.1"/>
    </source>
</evidence>
<dbReference type="AlphaFoldDB" id="A0A9K3N0G3"/>
<dbReference type="Gramene" id="mRNA:HanXRQr2_Chr11g0495831">
    <property type="protein sequence ID" value="CDS:HanXRQr2_Chr11g0495831.1"/>
    <property type="gene ID" value="HanXRQr2_Chr11g0495831"/>
</dbReference>
<proteinExistence type="predicted"/>
<keyword evidence="2" id="KW-1185">Reference proteome</keyword>
<sequence length="72" mass="8253">MSIHNICSFEKKKHLPLLPLLFLLLDEENPNFKTLVTSFIFCFPLSFPSSGDREAPMDTHLNPPPLFHTLTL</sequence>
<reference evidence="1" key="2">
    <citation type="submission" date="2020-06" db="EMBL/GenBank/DDBJ databases">
        <title>Helianthus annuus Genome sequencing and assembly Release 2.</title>
        <authorList>
            <person name="Gouzy J."/>
            <person name="Langlade N."/>
            <person name="Munos S."/>
        </authorList>
    </citation>
    <scope>NUCLEOTIDE SEQUENCE</scope>
    <source>
        <tissue evidence="1">Leaves</tissue>
    </source>
</reference>
<name>A0A9K3N0G3_HELAN</name>
<reference evidence="1" key="1">
    <citation type="journal article" date="2017" name="Nature">
        <title>The sunflower genome provides insights into oil metabolism, flowering and Asterid evolution.</title>
        <authorList>
            <person name="Badouin H."/>
            <person name="Gouzy J."/>
            <person name="Grassa C.J."/>
            <person name="Murat F."/>
            <person name="Staton S.E."/>
            <person name="Cottret L."/>
            <person name="Lelandais-Briere C."/>
            <person name="Owens G.L."/>
            <person name="Carrere S."/>
            <person name="Mayjonade B."/>
            <person name="Legrand L."/>
            <person name="Gill N."/>
            <person name="Kane N.C."/>
            <person name="Bowers J.E."/>
            <person name="Hubner S."/>
            <person name="Bellec A."/>
            <person name="Berard A."/>
            <person name="Berges H."/>
            <person name="Blanchet N."/>
            <person name="Boniface M.C."/>
            <person name="Brunel D."/>
            <person name="Catrice O."/>
            <person name="Chaidir N."/>
            <person name="Claudel C."/>
            <person name="Donnadieu C."/>
            <person name="Faraut T."/>
            <person name="Fievet G."/>
            <person name="Helmstetter N."/>
            <person name="King M."/>
            <person name="Knapp S.J."/>
            <person name="Lai Z."/>
            <person name="Le Paslier M.C."/>
            <person name="Lippi Y."/>
            <person name="Lorenzon L."/>
            <person name="Mandel J.R."/>
            <person name="Marage G."/>
            <person name="Marchand G."/>
            <person name="Marquand E."/>
            <person name="Bret-Mestries E."/>
            <person name="Morien E."/>
            <person name="Nambeesan S."/>
            <person name="Nguyen T."/>
            <person name="Pegot-Espagnet P."/>
            <person name="Pouilly N."/>
            <person name="Raftis F."/>
            <person name="Sallet E."/>
            <person name="Schiex T."/>
            <person name="Thomas J."/>
            <person name="Vandecasteele C."/>
            <person name="Vares D."/>
            <person name="Vear F."/>
            <person name="Vautrin S."/>
            <person name="Crespi M."/>
            <person name="Mangin B."/>
            <person name="Burke J.M."/>
            <person name="Salse J."/>
            <person name="Munos S."/>
            <person name="Vincourt P."/>
            <person name="Rieseberg L.H."/>
            <person name="Langlade N.B."/>
        </authorList>
    </citation>
    <scope>NUCLEOTIDE SEQUENCE</scope>
    <source>
        <tissue evidence="1">Leaves</tissue>
    </source>
</reference>
<evidence type="ECO:0000313" key="2">
    <source>
        <dbReference type="Proteomes" id="UP000215914"/>
    </source>
</evidence>
<protein>
    <submittedName>
        <fullName evidence="1">Uncharacterized protein</fullName>
    </submittedName>
</protein>
<dbReference type="Proteomes" id="UP000215914">
    <property type="component" value="Unassembled WGS sequence"/>
</dbReference>